<dbReference type="GO" id="GO:0007165">
    <property type="term" value="P:signal transduction"/>
    <property type="evidence" value="ECO:0000318"/>
    <property type="project" value="GO_Central"/>
</dbReference>
<sequence>MDDDLEDELVNEIFWAHVKILSKVRLDLSMMADAAVFYLRLYMFRPGTVAVAVALIAGILLCHSTDIWFHLLARRLEVLSGYYGNRDKIRLLVNPTSRSDRASWELQGRHAGVYAVQGRRPRMEDRFSILSDADHDIHLYGIFDGHGGEVWTTATTTLILVEFEVSFSFLFLCALSWKTKQKNPQNGLCLPQLAADFAEKKLFPSLIKRLVEVKSQHRTPKETPEQRAEGTRALLAEFSRVITEEILRLDTDLLAAAKAKKDLSGMLSFSTDKAKVEVTASQVIKGNHILWCNQVASTSCPVNYKFKERTISRKRSSTALVALVHAAHLVVANVGDSRGVLCDKKGQAVPLSFDHKPQQLKEHKRIKEAGGFITFNGVWRVAGVLATSRALGDFPLKDRRLVVAQPDVLTFNLADLGATFMVLASDGLWDALSNDDAVAFAAPHLDEPLCGARSLVNRAYDIGSLDNISALVVDLRGVVGDSGQGDGRTHVIGE</sequence>
<dbReference type="InParanoid" id="B7PJB7"/>
<keyword evidence="1" id="KW-0479">Metal-binding</keyword>
<dbReference type="VEuPathDB" id="VectorBase:ISCW004621"/>
<keyword evidence="5" id="KW-1133">Transmembrane helix</keyword>
<reference evidence="8" key="2">
    <citation type="submission" date="2020-05" db="UniProtKB">
        <authorList>
            <consortium name="EnsemblMetazoa"/>
        </authorList>
    </citation>
    <scope>IDENTIFICATION</scope>
    <source>
        <strain evidence="8">wikel</strain>
    </source>
</reference>
<dbReference type="SMART" id="SM00332">
    <property type="entry name" value="PP2Cc"/>
    <property type="match status" value="1"/>
</dbReference>
<organism>
    <name type="scientific">Ixodes scapularis</name>
    <name type="common">Black-legged tick</name>
    <name type="synonym">Deer tick</name>
    <dbReference type="NCBI Taxonomy" id="6945"/>
    <lineage>
        <taxon>Eukaryota</taxon>
        <taxon>Metazoa</taxon>
        <taxon>Ecdysozoa</taxon>
        <taxon>Arthropoda</taxon>
        <taxon>Chelicerata</taxon>
        <taxon>Arachnida</taxon>
        <taxon>Acari</taxon>
        <taxon>Parasitiformes</taxon>
        <taxon>Ixodida</taxon>
        <taxon>Ixodoidea</taxon>
        <taxon>Ixodidae</taxon>
        <taxon>Ixodinae</taxon>
        <taxon>Ixodes</taxon>
    </lineage>
</organism>
<dbReference type="OrthoDB" id="343114at2759"/>
<dbReference type="GO" id="GO:0004722">
    <property type="term" value="F:protein serine/threonine phosphatase activity"/>
    <property type="evidence" value="ECO:0000318"/>
    <property type="project" value="GO_Central"/>
</dbReference>
<evidence type="ECO:0000313" key="8">
    <source>
        <dbReference type="EnsemblMetazoa" id="ISCW004621-PA"/>
    </source>
</evidence>
<dbReference type="EMBL" id="ABJB010691311">
    <property type="status" value="NOT_ANNOTATED_CDS"/>
    <property type="molecule type" value="Genomic_DNA"/>
</dbReference>
<proteinExistence type="inferred from homology"/>
<evidence type="ECO:0000256" key="3">
    <source>
        <dbReference type="ARBA" id="ARBA00022912"/>
    </source>
</evidence>
<dbReference type="InterPro" id="IPR000222">
    <property type="entry name" value="PP2C_BS"/>
</dbReference>
<protein>
    <submittedName>
        <fullName evidence="7 8">Protein phosphatase type 2C, putative</fullName>
        <ecNumber evidence="7">3.1.3.16</ecNumber>
    </submittedName>
</protein>
<dbReference type="EMBL" id="DS725348">
    <property type="protein sequence ID" value="EEC06689.1"/>
    <property type="molecule type" value="Genomic_DNA"/>
</dbReference>
<dbReference type="InterPro" id="IPR001932">
    <property type="entry name" value="PPM-type_phosphatase-like_dom"/>
</dbReference>
<reference evidence="7 9" key="1">
    <citation type="submission" date="2008-03" db="EMBL/GenBank/DDBJ databases">
        <title>Annotation of Ixodes scapularis.</title>
        <authorList>
            <consortium name="Ixodes scapularis Genome Project Consortium"/>
            <person name="Caler E."/>
            <person name="Hannick L.I."/>
            <person name="Bidwell S."/>
            <person name="Joardar V."/>
            <person name="Thiagarajan M."/>
            <person name="Amedeo P."/>
            <person name="Galinsky K.J."/>
            <person name="Schobel S."/>
            <person name="Inman J."/>
            <person name="Hostetler J."/>
            <person name="Miller J."/>
            <person name="Hammond M."/>
            <person name="Megy K."/>
            <person name="Lawson D."/>
            <person name="Kodira C."/>
            <person name="Sutton G."/>
            <person name="Meyer J."/>
            <person name="Hill C.A."/>
            <person name="Birren B."/>
            <person name="Nene V."/>
            <person name="Collins F."/>
            <person name="Alarcon-Chaidez F."/>
            <person name="Wikel S."/>
            <person name="Strausberg R."/>
        </authorList>
    </citation>
    <scope>NUCLEOTIDE SEQUENCE [LARGE SCALE GENOMIC DNA]</scope>
    <source>
        <strain evidence="9">Wikel</strain>
        <strain evidence="7">Wikel colony</strain>
    </source>
</reference>
<evidence type="ECO:0000313" key="7">
    <source>
        <dbReference type="EMBL" id="EEC06689.1"/>
    </source>
</evidence>
<dbReference type="PANTHER" id="PTHR47992">
    <property type="entry name" value="PROTEIN PHOSPHATASE"/>
    <property type="match status" value="1"/>
</dbReference>
<evidence type="ECO:0000256" key="2">
    <source>
        <dbReference type="ARBA" id="ARBA00022801"/>
    </source>
</evidence>
<dbReference type="EnsemblMetazoa" id="ISCW004621-RA">
    <property type="protein sequence ID" value="ISCW004621-PA"/>
    <property type="gene ID" value="ISCW004621"/>
</dbReference>
<keyword evidence="9" id="KW-1185">Reference proteome</keyword>
<evidence type="ECO:0000313" key="9">
    <source>
        <dbReference type="Proteomes" id="UP000001555"/>
    </source>
</evidence>
<gene>
    <name evidence="7" type="ORF">IscW_ISCW004621</name>
</gene>
<dbReference type="EMBL" id="ABJB010685453">
    <property type="status" value="NOT_ANNOTATED_CDS"/>
    <property type="molecule type" value="Genomic_DNA"/>
</dbReference>
<dbReference type="STRING" id="6945.B7PJB7"/>
<dbReference type="Gene3D" id="3.60.40.10">
    <property type="entry name" value="PPM-type phosphatase domain"/>
    <property type="match status" value="1"/>
</dbReference>
<dbReference type="HOGENOM" id="CLU_013173_11_2_1"/>
<evidence type="ECO:0000256" key="5">
    <source>
        <dbReference type="SAM" id="Phobius"/>
    </source>
</evidence>
<dbReference type="PROSITE" id="PS51746">
    <property type="entry name" value="PPM_2"/>
    <property type="match status" value="1"/>
</dbReference>
<dbReference type="FunCoup" id="B7PJB7">
    <property type="interactions" value="931"/>
</dbReference>
<dbReference type="PROSITE" id="PS01032">
    <property type="entry name" value="PPM_1"/>
    <property type="match status" value="1"/>
</dbReference>
<dbReference type="VEuPathDB" id="VectorBase:ISCI004621"/>
<dbReference type="Pfam" id="PF00481">
    <property type="entry name" value="PP2C"/>
    <property type="match status" value="1"/>
</dbReference>
<accession>B7PJB7</accession>
<dbReference type="AlphaFoldDB" id="B7PJB7"/>
<name>B7PJB7_IXOSC</name>
<dbReference type="GO" id="GO:0046872">
    <property type="term" value="F:metal ion binding"/>
    <property type="evidence" value="ECO:0007669"/>
    <property type="project" value="UniProtKB-KW"/>
</dbReference>
<dbReference type="VEuPathDB" id="VectorBase:ISCP_033387"/>
<evidence type="ECO:0000256" key="4">
    <source>
        <dbReference type="RuleBase" id="RU003465"/>
    </source>
</evidence>
<dbReference type="EMBL" id="ABJB010427922">
    <property type="status" value="NOT_ANNOTATED_CDS"/>
    <property type="molecule type" value="Genomic_DNA"/>
</dbReference>
<keyword evidence="2 4" id="KW-0378">Hydrolase</keyword>
<dbReference type="PaxDb" id="6945-B7PJB7"/>
<dbReference type="InterPro" id="IPR015655">
    <property type="entry name" value="PP2C"/>
</dbReference>
<dbReference type="SUPFAM" id="SSF81606">
    <property type="entry name" value="PP2C-like"/>
    <property type="match status" value="1"/>
</dbReference>
<comment type="similarity">
    <text evidence="4">Belongs to the PP2C family.</text>
</comment>
<dbReference type="EC" id="3.1.3.16" evidence="7"/>
<evidence type="ECO:0000256" key="1">
    <source>
        <dbReference type="ARBA" id="ARBA00022723"/>
    </source>
</evidence>
<keyword evidence="3 4" id="KW-0904">Protein phosphatase</keyword>
<dbReference type="Proteomes" id="UP000001555">
    <property type="component" value="Unassembled WGS sequence"/>
</dbReference>
<dbReference type="EMBL" id="ABJB010059271">
    <property type="status" value="NOT_ANNOTATED_CDS"/>
    <property type="molecule type" value="Genomic_DNA"/>
</dbReference>
<dbReference type="InterPro" id="IPR036457">
    <property type="entry name" value="PPM-type-like_dom_sf"/>
</dbReference>
<feature type="domain" description="PPM-type phosphatase" evidence="6">
    <location>
        <begin position="110"/>
        <end position="475"/>
    </location>
</feature>
<dbReference type="CDD" id="cd00143">
    <property type="entry name" value="PP2Cc"/>
    <property type="match status" value="1"/>
</dbReference>
<evidence type="ECO:0000259" key="6">
    <source>
        <dbReference type="PROSITE" id="PS51746"/>
    </source>
</evidence>
<keyword evidence="5" id="KW-0812">Transmembrane</keyword>
<dbReference type="EMBL" id="ABJB010754573">
    <property type="status" value="NOT_ANNOTATED_CDS"/>
    <property type="molecule type" value="Genomic_DNA"/>
</dbReference>
<feature type="transmembrane region" description="Helical" evidence="5">
    <location>
        <begin position="49"/>
        <end position="69"/>
    </location>
</feature>
<keyword evidence="5" id="KW-0472">Membrane</keyword>